<dbReference type="GO" id="GO:0005524">
    <property type="term" value="F:ATP binding"/>
    <property type="evidence" value="ECO:0007669"/>
    <property type="project" value="UniProtKB-UniRule"/>
</dbReference>
<feature type="binding site" evidence="10">
    <location>
        <position position="193"/>
    </location>
    <ligand>
        <name>substrate</name>
    </ligand>
</feature>
<evidence type="ECO:0000256" key="10">
    <source>
        <dbReference type="HAMAP-Rule" id="MF_00453"/>
    </source>
</evidence>
<feature type="binding site" evidence="10">
    <location>
        <position position="313"/>
    </location>
    <ligand>
        <name>substrate</name>
    </ligand>
</feature>
<comment type="cofactor">
    <cofactor evidence="10">
        <name>Mn(2+)</name>
        <dbReference type="ChEBI" id="CHEBI:29035"/>
    </cofactor>
    <text evidence="10">Binds 1 Mn(2+) ion per subunit.</text>
</comment>
<dbReference type="PANTHER" id="PTHR30031">
    <property type="entry name" value="PHOSPHOENOLPYRUVATE CARBOXYKINASE ATP"/>
    <property type="match status" value="1"/>
</dbReference>
<feature type="binding site" evidence="10">
    <location>
        <position position="193"/>
    </location>
    <ligand>
        <name>ATP</name>
        <dbReference type="ChEBI" id="CHEBI:30616"/>
    </ligand>
</feature>
<feature type="binding site" evidence="10">
    <location>
        <position position="438"/>
    </location>
    <ligand>
        <name>ATP</name>
        <dbReference type="ChEBI" id="CHEBI:30616"/>
    </ligand>
</feature>
<gene>
    <name evidence="10" type="primary">pckA</name>
    <name evidence="11" type="ORF">BEU04_00800</name>
</gene>
<evidence type="ECO:0000256" key="2">
    <source>
        <dbReference type="ARBA" id="ARBA00006052"/>
    </source>
</evidence>
<evidence type="ECO:0000256" key="5">
    <source>
        <dbReference type="ARBA" id="ARBA00022741"/>
    </source>
</evidence>
<dbReference type="InterPro" id="IPR015994">
    <property type="entry name" value="PEPCK_ATP_CS"/>
</dbReference>
<comment type="similarity">
    <text evidence="2 10">Belongs to the phosphoenolpyruvate carboxykinase (ATP) family.</text>
</comment>
<feature type="binding site" evidence="10">
    <location>
        <position position="313"/>
    </location>
    <ligand>
        <name>ATP</name>
        <dbReference type="ChEBI" id="CHEBI:30616"/>
    </ligand>
</feature>
<comment type="pathway">
    <text evidence="1 10">Carbohydrate biosynthesis; gluconeogenesis.</text>
</comment>
<dbReference type="GO" id="GO:0006094">
    <property type="term" value="P:gluconeogenesis"/>
    <property type="evidence" value="ECO:0007669"/>
    <property type="project" value="UniProtKB-UniRule"/>
</dbReference>
<dbReference type="GO" id="GO:0004612">
    <property type="term" value="F:phosphoenolpyruvate carboxykinase (ATP) activity"/>
    <property type="evidence" value="ECO:0007669"/>
    <property type="project" value="UniProtKB-UniRule"/>
</dbReference>
<evidence type="ECO:0000256" key="1">
    <source>
        <dbReference type="ARBA" id="ARBA00004742"/>
    </source>
</evidence>
<dbReference type="GO" id="GO:0016301">
    <property type="term" value="F:kinase activity"/>
    <property type="evidence" value="ECO:0007669"/>
    <property type="project" value="UniProtKB-KW"/>
</dbReference>
<evidence type="ECO:0000256" key="3">
    <source>
        <dbReference type="ARBA" id="ARBA00012363"/>
    </source>
</evidence>
<dbReference type="UniPathway" id="UPA00138"/>
<dbReference type="PIRSF" id="PIRSF006294">
    <property type="entry name" value="PEP_crbxkin"/>
    <property type="match status" value="1"/>
</dbReference>
<feature type="binding site" evidence="10">
    <location>
        <position position="277"/>
    </location>
    <ligand>
        <name>ATP</name>
        <dbReference type="ChEBI" id="CHEBI:30616"/>
    </ligand>
</feature>
<dbReference type="SUPFAM" id="SSF68923">
    <property type="entry name" value="PEP carboxykinase N-terminal domain"/>
    <property type="match status" value="1"/>
</dbReference>
<keyword evidence="7 10" id="KW-0067">ATP-binding</keyword>
<dbReference type="EC" id="4.1.1.49" evidence="3 10"/>
<dbReference type="GO" id="GO:0046872">
    <property type="term" value="F:metal ion binding"/>
    <property type="evidence" value="ECO:0007669"/>
    <property type="project" value="UniProtKB-KW"/>
</dbReference>
<evidence type="ECO:0000313" key="12">
    <source>
        <dbReference type="Proteomes" id="UP000183815"/>
    </source>
</evidence>
<evidence type="ECO:0000256" key="9">
    <source>
        <dbReference type="ARBA" id="ARBA00047371"/>
    </source>
</evidence>
<keyword evidence="6 10" id="KW-0210">Decarboxylase</keyword>
<keyword evidence="11" id="KW-0808">Transferase</keyword>
<sequence length="520" mass="57829">MELLNNFGIQPKKVYHNLSQAQYRDEVIDRGEGRLSSNGTAVVTTGIFTGRSPNDRFFVLNSDSEQKIDWGEINKPLPSDSFDTLLDLVKDEMNDQDLFVFDGFAGADARYRLPIRIVTMKAWQSHFSNNMFIRPSKEELSSFNPEFTVLNASSVNVSNWSQLSLNSEIFIVVNIEKKLVIIGGTEYGGEIKKSIFSVLNYLLPNEGVLPMHCSANIGSNEDTALFFGLSGTGKTTLSTDSTRRLIGDDEHGWSDQGVFNFEGGCYAKTINLDPTKEPEIYNAIRPGALLENVVMDKDGNIDYSDSSITENTRVSYPIDYIDNIEPSECGGHPRNVFFLTADAFGVLPPISQLTPEMAMYHFLSGYTAKVAGTERGIVTPTATFSACFGAPFMPQHPTVYANLLGEKIAKHNAKVWLINTGWTGGPYGIGKRIDLPLTRRMLNAILLGELEHTEFVADPIFQLLVPKSVEGIPSDILEQRNTWDDDIAYDNKAHELATLFVNNFEKYRDYGDFESAGPLL</sequence>
<dbReference type="InterPro" id="IPR013035">
    <property type="entry name" value="PEP_carboxykinase_C"/>
</dbReference>
<dbReference type="EMBL" id="MIYU01000001">
    <property type="protein sequence ID" value="OIR20373.1"/>
    <property type="molecule type" value="Genomic_DNA"/>
</dbReference>
<dbReference type="Pfam" id="PF01293">
    <property type="entry name" value="PEPCK_ATP"/>
    <property type="match status" value="1"/>
</dbReference>
<dbReference type="AlphaFoldDB" id="A0A1J5TV34"/>
<dbReference type="HAMAP" id="MF_00453">
    <property type="entry name" value="PEPCK_ATP"/>
    <property type="match status" value="1"/>
</dbReference>
<dbReference type="Proteomes" id="UP000183815">
    <property type="component" value="Unassembled WGS sequence"/>
</dbReference>
<comment type="caution">
    <text evidence="11">The sequence shown here is derived from an EMBL/GenBank/DDBJ whole genome shotgun (WGS) entry which is preliminary data.</text>
</comment>
<keyword evidence="11" id="KW-0670">Pyruvate</keyword>
<name>A0A1J5TV34_9ARCH</name>
<reference evidence="11 12" key="1">
    <citation type="submission" date="2016-08" db="EMBL/GenBank/DDBJ databases">
        <title>New Insights into Marine Group III Euryarchaeota, from dark to light.</title>
        <authorList>
            <person name="Haro-Moreno J.M."/>
            <person name="Rodriguez-Valera F."/>
            <person name="Lopez-Garcia P."/>
            <person name="Moreira D."/>
            <person name="Martin-Cuadrado A.B."/>
        </authorList>
    </citation>
    <scope>NUCLEOTIDE SEQUENCE [LARGE SCALE GENOMIC DNA]</scope>
    <source>
        <strain evidence="11">CG-Bathy1</strain>
    </source>
</reference>
<dbReference type="PROSITE" id="PS00532">
    <property type="entry name" value="PEPCK_ATP"/>
    <property type="match status" value="1"/>
</dbReference>
<comment type="catalytic activity">
    <reaction evidence="9 10">
        <text>oxaloacetate + ATP = phosphoenolpyruvate + ADP + CO2</text>
        <dbReference type="Rhea" id="RHEA:18617"/>
        <dbReference type="ChEBI" id="CHEBI:16452"/>
        <dbReference type="ChEBI" id="CHEBI:16526"/>
        <dbReference type="ChEBI" id="CHEBI:30616"/>
        <dbReference type="ChEBI" id="CHEBI:58702"/>
        <dbReference type="ChEBI" id="CHEBI:456216"/>
        <dbReference type="EC" id="4.1.1.49"/>
    </reaction>
</comment>
<dbReference type="NCBIfam" id="NF006820">
    <property type="entry name" value="PRK09344.1-2"/>
    <property type="match status" value="1"/>
</dbReference>
<feature type="binding site" evidence="10">
    <location>
        <position position="51"/>
    </location>
    <ligand>
        <name>substrate</name>
    </ligand>
</feature>
<keyword evidence="11" id="KW-0418">Kinase</keyword>
<evidence type="ECO:0000256" key="4">
    <source>
        <dbReference type="ARBA" id="ARBA00022432"/>
    </source>
</evidence>
<keyword evidence="10" id="KW-0464">Manganese</keyword>
<dbReference type="SUPFAM" id="SSF53795">
    <property type="entry name" value="PEP carboxykinase-like"/>
    <property type="match status" value="1"/>
</dbReference>
<evidence type="ECO:0000256" key="7">
    <source>
        <dbReference type="ARBA" id="ARBA00022840"/>
    </source>
</evidence>
<dbReference type="GO" id="GO:0005829">
    <property type="term" value="C:cytosol"/>
    <property type="evidence" value="ECO:0007669"/>
    <property type="project" value="TreeGrafter"/>
</dbReference>
<feature type="binding site" evidence="10">
    <location>
        <position position="249"/>
    </location>
    <ligand>
        <name>Mn(2+)</name>
        <dbReference type="ChEBI" id="CHEBI:29035"/>
    </ligand>
</feature>
<comment type="subcellular location">
    <subcellularLocation>
        <location evidence="10">Cytoplasm</location>
    </subcellularLocation>
</comment>
<keyword evidence="10" id="KW-0479">Metal-binding</keyword>
<evidence type="ECO:0000313" key="11">
    <source>
        <dbReference type="EMBL" id="OIR20373.1"/>
    </source>
</evidence>
<dbReference type="NCBIfam" id="TIGR00224">
    <property type="entry name" value="pckA"/>
    <property type="match status" value="1"/>
</dbReference>
<feature type="binding site" evidence="10">
    <location>
        <begin position="432"/>
        <end position="433"/>
    </location>
    <ligand>
        <name>ATP</name>
        <dbReference type="ChEBI" id="CHEBI:30616"/>
    </ligand>
</feature>
<organism evidence="11 12">
    <name type="scientific">Marine Group III euryarchaeote CG-Bathy1</name>
    <dbReference type="NCBI Taxonomy" id="1889001"/>
    <lineage>
        <taxon>Archaea</taxon>
        <taxon>Methanobacteriati</taxon>
        <taxon>Thermoplasmatota</taxon>
        <taxon>Thermoplasmata</taxon>
        <taxon>Candidatus Thermoprofundales</taxon>
    </lineage>
</organism>
<dbReference type="Gene3D" id="3.40.449.10">
    <property type="entry name" value="Phosphoenolpyruvate Carboxykinase, domain 1"/>
    <property type="match status" value="1"/>
</dbReference>
<dbReference type="CDD" id="cd00484">
    <property type="entry name" value="PEPCK_ATP"/>
    <property type="match status" value="1"/>
</dbReference>
<keyword evidence="10" id="KW-0963">Cytoplasm</keyword>
<feature type="binding site" evidence="10">
    <location>
        <position position="212"/>
    </location>
    <ligand>
        <name>ATP</name>
        <dbReference type="ChEBI" id="CHEBI:30616"/>
    </ligand>
</feature>
<feature type="binding site" evidence="10">
    <location>
        <position position="212"/>
    </location>
    <ligand>
        <name>Mn(2+)</name>
        <dbReference type="ChEBI" id="CHEBI:29035"/>
    </ligand>
</feature>
<keyword evidence="8 10" id="KW-0456">Lyase</keyword>
<proteinExistence type="inferred from homology"/>
<dbReference type="InterPro" id="IPR008210">
    <property type="entry name" value="PEP_carboxykinase_N"/>
</dbReference>
<accession>A0A1J5TV34</accession>
<feature type="binding site" evidence="10">
    <location>
        <position position="187"/>
    </location>
    <ligand>
        <name>substrate</name>
    </ligand>
</feature>
<evidence type="ECO:0000256" key="8">
    <source>
        <dbReference type="ARBA" id="ARBA00023239"/>
    </source>
</evidence>
<feature type="binding site" evidence="10">
    <location>
        <begin position="228"/>
        <end position="236"/>
    </location>
    <ligand>
        <name>ATP</name>
        <dbReference type="ChEBI" id="CHEBI:30616"/>
    </ligand>
</feature>
<dbReference type="Gene3D" id="3.90.228.20">
    <property type="match status" value="1"/>
</dbReference>
<dbReference type="FunFam" id="2.170.8.10:FF:000001">
    <property type="entry name" value="Phosphoenolpyruvate carboxykinase (ATP)"/>
    <property type="match status" value="1"/>
</dbReference>
<dbReference type="PANTHER" id="PTHR30031:SF0">
    <property type="entry name" value="PHOSPHOENOLPYRUVATE CARBOXYKINASE (ATP)"/>
    <property type="match status" value="1"/>
</dbReference>
<dbReference type="InterPro" id="IPR001272">
    <property type="entry name" value="PEP_carboxykinase_ATP"/>
</dbReference>
<feature type="binding site" evidence="10">
    <location>
        <position position="193"/>
    </location>
    <ligand>
        <name>Mn(2+)</name>
        <dbReference type="ChEBI" id="CHEBI:29035"/>
    </ligand>
</feature>
<keyword evidence="4 10" id="KW-0312">Gluconeogenesis</keyword>
<protein>
    <recommendedName>
        <fullName evidence="3 10">Phosphoenolpyruvate carboxykinase (ATP)</fullName>
        <shortName evidence="10">PCK</shortName>
        <shortName evidence="10">PEP carboxykinase</shortName>
        <shortName evidence="10">PEPCK</shortName>
        <ecNumber evidence="3 10">4.1.1.49</ecNumber>
    </recommendedName>
</protein>
<comment type="function">
    <text evidence="10">Involved in the gluconeogenesis. Catalyzes the conversion of oxaloacetate (OAA) to phosphoenolpyruvate (PEP) through direct phosphoryl transfer between the nucleoside triphosphate and OAA.</text>
</comment>
<keyword evidence="5 10" id="KW-0547">Nucleotide-binding</keyword>
<evidence type="ECO:0000256" key="6">
    <source>
        <dbReference type="ARBA" id="ARBA00022793"/>
    </source>
</evidence>
<dbReference type="NCBIfam" id="NF006821">
    <property type="entry name" value="PRK09344.1-3"/>
    <property type="match status" value="1"/>
</dbReference>
<dbReference type="Gene3D" id="2.170.8.10">
    <property type="entry name" value="Phosphoenolpyruvate Carboxykinase, domain 2"/>
    <property type="match status" value="1"/>
</dbReference>